<dbReference type="AlphaFoldDB" id="A0A484MHE5"/>
<organism evidence="2 3">
    <name type="scientific">Cuscuta campestris</name>
    <dbReference type="NCBI Taxonomy" id="132261"/>
    <lineage>
        <taxon>Eukaryota</taxon>
        <taxon>Viridiplantae</taxon>
        <taxon>Streptophyta</taxon>
        <taxon>Embryophyta</taxon>
        <taxon>Tracheophyta</taxon>
        <taxon>Spermatophyta</taxon>
        <taxon>Magnoliopsida</taxon>
        <taxon>eudicotyledons</taxon>
        <taxon>Gunneridae</taxon>
        <taxon>Pentapetalae</taxon>
        <taxon>asterids</taxon>
        <taxon>lamiids</taxon>
        <taxon>Solanales</taxon>
        <taxon>Convolvulaceae</taxon>
        <taxon>Cuscuteae</taxon>
        <taxon>Cuscuta</taxon>
        <taxon>Cuscuta subgen. Grammica</taxon>
        <taxon>Cuscuta sect. Cleistogrammica</taxon>
    </lineage>
</organism>
<keyword evidence="1" id="KW-1133">Transmembrane helix</keyword>
<evidence type="ECO:0000256" key="1">
    <source>
        <dbReference type="SAM" id="Phobius"/>
    </source>
</evidence>
<keyword evidence="1" id="KW-0812">Transmembrane</keyword>
<reference evidence="2 3" key="1">
    <citation type="submission" date="2018-04" db="EMBL/GenBank/DDBJ databases">
        <authorList>
            <person name="Vogel A."/>
        </authorList>
    </citation>
    <scope>NUCLEOTIDE SEQUENCE [LARGE SCALE GENOMIC DNA]</scope>
</reference>
<dbReference type="Proteomes" id="UP000595140">
    <property type="component" value="Unassembled WGS sequence"/>
</dbReference>
<keyword evidence="3" id="KW-1185">Reference proteome</keyword>
<proteinExistence type="predicted"/>
<protein>
    <submittedName>
        <fullName evidence="2">Uncharacterized protein</fullName>
    </submittedName>
</protein>
<sequence>MLKRLIGSFGHNCPQEEDVTLLNQLCSQLPPRNDSSCLWSSSVNGAGCSVSARRVAVTKPVPLSYVRQLGNCLKNSFYGAYYYFAHCLGLACSLVQTMLVVLGFKRTLYLK</sequence>
<evidence type="ECO:0000313" key="3">
    <source>
        <dbReference type="Proteomes" id="UP000595140"/>
    </source>
</evidence>
<evidence type="ECO:0000313" key="2">
    <source>
        <dbReference type="EMBL" id="VFQ87879.1"/>
    </source>
</evidence>
<name>A0A484MHE5_9ASTE</name>
<feature type="transmembrane region" description="Helical" evidence="1">
    <location>
        <begin position="80"/>
        <end position="104"/>
    </location>
</feature>
<gene>
    <name evidence="2" type="ORF">CCAM_LOCUS29655</name>
</gene>
<dbReference type="EMBL" id="OOIL02003403">
    <property type="protein sequence ID" value="VFQ87879.1"/>
    <property type="molecule type" value="Genomic_DNA"/>
</dbReference>
<keyword evidence="1" id="KW-0472">Membrane</keyword>
<accession>A0A484MHE5</accession>